<dbReference type="Gene3D" id="1.25.40.10">
    <property type="entry name" value="Tetratricopeptide repeat domain"/>
    <property type="match status" value="1"/>
</dbReference>
<gene>
    <name evidence="2" type="ORF">PGH26_02925</name>
</gene>
<dbReference type="SUPFAM" id="SSF55073">
    <property type="entry name" value="Nucleotide cyclase"/>
    <property type="match status" value="1"/>
</dbReference>
<dbReference type="PROSITE" id="PS50887">
    <property type="entry name" value="GGDEF"/>
    <property type="match status" value="1"/>
</dbReference>
<reference evidence="2 3" key="1">
    <citation type="submission" date="2023-01" db="EMBL/GenBank/DDBJ databases">
        <title>Sporosarcina sp. nov., isolated from Korean tranditional fermented seafood 'Jeotgal'.</title>
        <authorList>
            <person name="Yang A.-I."/>
        </authorList>
    </citation>
    <scope>NUCLEOTIDE SEQUENCE [LARGE SCALE GENOMIC DNA]</scope>
    <source>
        <strain evidence="2 3">B2O-1</strain>
    </source>
</reference>
<evidence type="ECO:0000313" key="2">
    <source>
        <dbReference type="EMBL" id="WOV84894.1"/>
    </source>
</evidence>
<name>A0ABZ0KWW9_9BACL</name>
<dbReference type="InterPro" id="IPR011990">
    <property type="entry name" value="TPR-like_helical_dom_sf"/>
</dbReference>
<dbReference type="PANTHER" id="PTHR45138">
    <property type="entry name" value="REGULATORY COMPONENTS OF SENSORY TRANSDUCTION SYSTEM"/>
    <property type="match status" value="1"/>
</dbReference>
<dbReference type="Proteomes" id="UP001303532">
    <property type="component" value="Chromosome"/>
</dbReference>
<dbReference type="CDD" id="cd01949">
    <property type="entry name" value="GGDEF"/>
    <property type="match status" value="1"/>
</dbReference>
<feature type="domain" description="GGDEF" evidence="1">
    <location>
        <begin position="335"/>
        <end position="467"/>
    </location>
</feature>
<dbReference type="NCBIfam" id="TIGR00254">
    <property type="entry name" value="GGDEF"/>
    <property type="match status" value="1"/>
</dbReference>
<dbReference type="SMART" id="SM00267">
    <property type="entry name" value="GGDEF"/>
    <property type="match status" value="1"/>
</dbReference>
<protein>
    <submittedName>
        <fullName evidence="2">GGDEF domain-containing protein</fullName>
    </submittedName>
</protein>
<evidence type="ECO:0000259" key="1">
    <source>
        <dbReference type="PROSITE" id="PS50887"/>
    </source>
</evidence>
<dbReference type="EMBL" id="CP116341">
    <property type="protein sequence ID" value="WOV84894.1"/>
    <property type="molecule type" value="Genomic_DNA"/>
</dbReference>
<proteinExistence type="predicted"/>
<organism evidence="2 3">
    <name type="scientific">Sporosarcina jeotgali</name>
    <dbReference type="NCBI Taxonomy" id="3020056"/>
    <lineage>
        <taxon>Bacteria</taxon>
        <taxon>Bacillati</taxon>
        <taxon>Bacillota</taxon>
        <taxon>Bacilli</taxon>
        <taxon>Bacillales</taxon>
        <taxon>Caryophanaceae</taxon>
        <taxon>Sporosarcina</taxon>
    </lineage>
</organism>
<evidence type="ECO:0000313" key="3">
    <source>
        <dbReference type="Proteomes" id="UP001303532"/>
    </source>
</evidence>
<dbReference type="SUPFAM" id="SSF48452">
    <property type="entry name" value="TPR-like"/>
    <property type="match status" value="1"/>
</dbReference>
<dbReference type="PANTHER" id="PTHR45138:SF9">
    <property type="entry name" value="DIGUANYLATE CYCLASE DGCM-RELATED"/>
    <property type="match status" value="1"/>
</dbReference>
<dbReference type="InterPro" id="IPR050469">
    <property type="entry name" value="Diguanylate_Cyclase"/>
</dbReference>
<dbReference type="InterPro" id="IPR043128">
    <property type="entry name" value="Rev_trsase/Diguanyl_cyclase"/>
</dbReference>
<accession>A0ABZ0KWW9</accession>
<sequence>MSEHIINLQQSIQSLRNQGRYNEMIESCYQLLQCATDIEDRQLQMDAYANFALGFYKIGDIKDAFYYIEKHAMLCEIYGDKEDEMDSNHIFFLLYEYTENYMKAKEVLENSIELASKLKKFNLVSENCSELSSVLSRMGKYEEALRVGKKGASTAVELEPYCPFLVTKAILAVAQAFLGKSDFETADALLQSVVRDPILHDYAKEKTKCYRLLAHLQRLQHQLKAALENLAIANESAISSNNYKQQKEIQEVQIELYRELKDFEKGFEIQDMHIRLLEEIHRQDTANAAMKLEMKVKLQELERQANTDFLTEVASRRALEETANEWLGQAALSEENVVCIAFDIDNLKTLNDTYGHPFGDQVIRLVAQECSDLLRRSDKTGRVGGDEFVSILRGISLEDASKKAHQMLDTVTNLSLEHSGERIPLTLSIGVAENSNGKIKEYDKLYHKADIALYRAKNNGKNQVCIY</sequence>
<dbReference type="Pfam" id="PF00990">
    <property type="entry name" value="GGDEF"/>
    <property type="match status" value="1"/>
</dbReference>
<dbReference type="Gene3D" id="3.30.70.270">
    <property type="match status" value="1"/>
</dbReference>
<keyword evidence="3" id="KW-1185">Reference proteome</keyword>
<dbReference type="InterPro" id="IPR029787">
    <property type="entry name" value="Nucleotide_cyclase"/>
</dbReference>
<dbReference type="InterPro" id="IPR000160">
    <property type="entry name" value="GGDEF_dom"/>
</dbReference>
<dbReference type="RefSeq" id="WP_323692536.1">
    <property type="nucleotide sequence ID" value="NZ_CP116341.1"/>
</dbReference>